<dbReference type="eggNOG" id="COG0114">
    <property type="taxonomic scope" value="Bacteria"/>
</dbReference>
<dbReference type="GO" id="GO:0006099">
    <property type="term" value="P:tricarboxylic acid cycle"/>
    <property type="evidence" value="ECO:0007669"/>
    <property type="project" value="UniProtKB-UniRule"/>
</dbReference>
<dbReference type="FunFam" id="1.20.200.10:FF:000001">
    <property type="entry name" value="Fumarate hydratase, mitochondrial"/>
    <property type="match status" value="1"/>
</dbReference>
<evidence type="ECO:0000256" key="5">
    <source>
        <dbReference type="HAMAP-Rule" id="MF_00743"/>
    </source>
</evidence>
<feature type="binding site" evidence="5">
    <location>
        <begin position="140"/>
        <end position="142"/>
    </location>
    <ligand>
        <name>substrate</name>
    </ligand>
</feature>
<protein>
    <recommendedName>
        <fullName evidence="5">Fumarate hydratase class II</fullName>
        <shortName evidence="5">Fumarase C</shortName>
        <ecNumber evidence="5">4.2.1.2</ecNumber>
    </recommendedName>
    <alternativeName>
        <fullName evidence="5">Aerobic fumarase</fullName>
    </alternativeName>
    <alternativeName>
        <fullName evidence="5">Iron-independent fumarase</fullName>
    </alternativeName>
</protein>
<dbReference type="AlphaFoldDB" id="D1C8G7"/>
<dbReference type="InterPro" id="IPR024083">
    <property type="entry name" value="Fumarase/histidase_N"/>
</dbReference>
<evidence type="ECO:0000313" key="9">
    <source>
        <dbReference type="Proteomes" id="UP000002027"/>
    </source>
</evidence>
<dbReference type="InterPro" id="IPR000362">
    <property type="entry name" value="Fumarate_lyase_fam"/>
</dbReference>
<dbReference type="PRINTS" id="PR00149">
    <property type="entry name" value="FUMRATELYASE"/>
</dbReference>
<dbReference type="Gene3D" id="1.20.200.10">
    <property type="entry name" value="Fumarase/aspartase (Central domain)"/>
    <property type="match status" value="1"/>
</dbReference>
<sequence>MTVSEEKGYRIERDSMGEMRVPADALYGASTARAVENFPISGLRFPRAFIRALGLIKLAAARTNAELGLLSEEKSRLIQEAAQEVAEGRWDDEFPLDIFQTGSGTSTNMNANEVIATRAAQIAGGGRPVHPNDDVNMGQSSNDVIPSAIHVSAYLEIAEQLLPAMAHLQETLERRAAETDDVVKMGRTHLMDAMPVRLSQEISGWAAQVAQARERIEATLPRLAQLALGGTAVGTGINAHPEFGSRVAAALADITGLPFREADNHFAAQATQNTASEVSGQLKTYAAALMKIANDLRWMNSGPQGGLAEIALPALQPGSSIMPGKVNPVIPEAVMMVCAQVIGNDVTITVADQAGNFELNVMLPVIAYNLIQSIQILASASRVLADRAVAGFTVNREAIDEVVEKNPILVTALNPIIGYDRAAQIAKRAYAENRRIKDVAAEMTDLSPEEIDRLLDPAELTRGGIKAGGSAG</sequence>
<dbReference type="Pfam" id="PF00206">
    <property type="entry name" value="Lyase_1"/>
    <property type="match status" value="1"/>
</dbReference>
<gene>
    <name evidence="5" type="primary">fumC</name>
    <name evidence="8" type="ordered locus">Sthe_2696</name>
</gene>
<dbReference type="RefSeq" id="WP_012873148.1">
    <property type="nucleotide sequence ID" value="NC_013524.1"/>
</dbReference>
<proteinExistence type="inferred from homology"/>
<dbReference type="STRING" id="479434.Sthe_2696"/>
<keyword evidence="4 5" id="KW-0456">Lyase</keyword>
<evidence type="ECO:0000256" key="3">
    <source>
        <dbReference type="ARBA" id="ARBA00022532"/>
    </source>
</evidence>
<evidence type="ECO:0000313" key="8">
    <source>
        <dbReference type="EMBL" id="ACZ40110.1"/>
    </source>
</evidence>
<feature type="binding site" evidence="5">
    <location>
        <begin position="325"/>
        <end position="327"/>
    </location>
    <ligand>
        <name>substrate</name>
    </ligand>
</feature>
<feature type="binding site" evidence="5">
    <location>
        <position position="320"/>
    </location>
    <ligand>
        <name>substrate</name>
    </ligand>
</feature>
<feature type="binding site" evidence="5">
    <location>
        <begin position="103"/>
        <end position="105"/>
    </location>
    <ligand>
        <name>substrate</name>
    </ligand>
</feature>
<dbReference type="FunFam" id="1.10.40.30:FF:000002">
    <property type="entry name" value="Fumarate hydratase class II"/>
    <property type="match status" value="1"/>
</dbReference>
<dbReference type="Proteomes" id="UP000002027">
    <property type="component" value="Chromosome 2"/>
</dbReference>
<feature type="active site" description="Proton donor/acceptor" evidence="5">
    <location>
        <position position="189"/>
    </location>
</feature>
<dbReference type="UniPathway" id="UPA00223">
    <property type="reaction ID" value="UER01007"/>
</dbReference>
<keyword evidence="2 5" id="KW-0963">Cytoplasm</keyword>
<comment type="similarity">
    <text evidence="1 5">Belongs to the class-II fumarase/aspartase family. Fumarase subfamily.</text>
</comment>
<dbReference type="PRINTS" id="PR00145">
    <property type="entry name" value="ARGSUCLYASE"/>
</dbReference>
<accession>D1C8G7</accession>
<keyword evidence="3 5" id="KW-0816">Tricarboxylic acid cycle</keyword>
<dbReference type="SUPFAM" id="SSF48557">
    <property type="entry name" value="L-aspartase-like"/>
    <property type="match status" value="1"/>
</dbReference>
<evidence type="ECO:0000256" key="2">
    <source>
        <dbReference type="ARBA" id="ARBA00022490"/>
    </source>
</evidence>
<comment type="catalytic activity">
    <reaction evidence="5">
        <text>(S)-malate = fumarate + H2O</text>
        <dbReference type="Rhea" id="RHEA:12460"/>
        <dbReference type="ChEBI" id="CHEBI:15377"/>
        <dbReference type="ChEBI" id="CHEBI:15589"/>
        <dbReference type="ChEBI" id="CHEBI:29806"/>
        <dbReference type="EC" id="4.2.1.2"/>
    </reaction>
</comment>
<dbReference type="InParanoid" id="D1C8G7"/>
<dbReference type="InterPro" id="IPR018951">
    <property type="entry name" value="Fumarase_C_C"/>
</dbReference>
<dbReference type="HAMAP" id="MF_00743">
    <property type="entry name" value="FumaraseC"/>
    <property type="match status" value="1"/>
</dbReference>
<evidence type="ECO:0000256" key="4">
    <source>
        <dbReference type="ARBA" id="ARBA00023239"/>
    </source>
</evidence>
<reference evidence="9" key="1">
    <citation type="submission" date="2009-11" db="EMBL/GenBank/DDBJ databases">
        <title>The complete chromosome 2 of Sphaerobacter thermophilus DSM 20745.</title>
        <authorList>
            <person name="Lucas S."/>
            <person name="Copeland A."/>
            <person name="Lapidus A."/>
            <person name="Glavina del Rio T."/>
            <person name="Dalin E."/>
            <person name="Tice H."/>
            <person name="Bruce D."/>
            <person name="Goodwin L."/>
            <person name="Pitluck S."/>
            <person name="Kyrpides N."/>
            <person name="Mavromatis K."/>
            <person name="Ivanova N."/>
            <person name="Mikhailova N."/>
            <person name="LaButti K.M."/>
            <person name="Clum A."/>
            <person name="Sun H.I."/>
            <person name="Brettin T."/>
            <person name="Detter J.C."/>
            <person name="Han C."/>
            <person name="Larimer F."/>
            <person name="Land M."/>
            <person name="Hauser L."/>
            <person name="Markowitz V."/>
            <person name="Cheng J.F."/>
            <person name="Hugenholtz P."/>
            <person name="Woyke T."/>
            <person name="Wu D."/>
            <person name="Steenblock K."/>
            <person name="Schneider S."/>
            <person name="Pukall R."/>
            <person name="Goeker M."/>
            <person name="Klenk H.P."/>
            <person name="Eisen J.A."/>
        </authorList>
    </citation>
    <scope>NUCLEOTIDE SEQUENCE [LARGE SCALE GENOMIC DNA]</scope>
    <source>
        <strain evidence="9">ATCC 49802 / DSM 20745 / S 6022</strain>
    </source>
</reference>
<comment type="pathway">
    <text evidence="5">Carbohydrate metabolism; tricarboxylic acid cycle; (S)-malate from fumarate: step 1/1.</text>
</comment>
<dbReference type="PANTHER" id="PTHR11444">
    <property type="entry name" value="ASPARTATEAMMONIA/ARGININOSUCCINATE/ADENYLOSUCCINATE LYASE"/>
    <property type="match status" value="1"/>
</dbReference>
<feature type="domain" description="Fumarate lyase N-terminal" evidence="6">
    <location>
        <begin position="17"/>
        <end position="343"/>
    </location>
</feature>
<comment type="function">
    <text evidence="5">Involved in the TCA cycle. Catalyzes the stereospecific interconversion of fumarate to L-malate.</text>
</comment>
<dbReference type="Gene3D" id="1.10.40.30">
    <property type="entry name" value="Fumarase/aspartase (C-terminal domain)"/>
    <property type="match status" value="1"/>
</dbReference>
<dbReference type="InterPro" id="IPR008948">
    <property type="entry name" value="L-Aspartase-like"/>
</dbReference>
<dbReference type="GO" id="GO:0004333">
    <property type="term" value="F:fumarate hydratase activity"/>
    <property type="evidence" value="ECO:0007669"/>
    <property type="project" value="UniProtKB-UniRule"/>
</dbReference>
<dbReference type="Pfam" id="PF10415">
    <property type="entry name" value="FumaraseC_C"/>
    <property type="match status" value="1"/>
</dbReference>
<dbReference type="KEGG" id="sti:Sthe_2696"/>
<evidence type="ECO:0000256" key="1">
    <source>
        <dbReference type="ARBA" id="ARBA00009084"/>
    </source>
</evidence>
<name>D1C8G7_SPHTD</name>
<dbReference type="FunFam" id="1.10.275.10:FF:000001">
    <property type="entry name" value="Fumarate hydratase, mitochondrial"/>
    <property type="match status" value="1"/>
</dbReference>
<evidence type="ECO:0000259" key="7">
    <source>
        <dbReference type="Pfam" id="PF10415"/>
    </source>
</evidence>
<feature type="site" description="Important for catalytic activity" evidence="5">
    <location>
        <position position="332"/>
    </location>
</feature>
<dbReference type="Gene3D" id="1.10.275.10">
    <property type="entry name" value="Fumarase/aspartase (N-terminal domain)"/>
    <property type="match status" value="1"/>
</dbReference>
<dbReference type="NCBIfam" id="NF008909">
    <property type="entry name" value="PRK12273.1"/>
    <property type="match status" value="1"/>
</dbReference>
<dbReference type="OrthoDB" id="9802809at2"/>
<keyword evidence="9" id="KW-1185">Reference proteome</keyword>
<dbReference type="PROSITE" id="PS00163">
    <property type="entry name" value="FUMARATE_LYASES"/>
    <property type="match status" value="1"/>
</dbReference>
<dbReference type="InterPro" id="IPR005677">
    <property type="entry name" value="Fum_hydII"/>
</dbReference>
<comment type="subunit">
    <text evidence="5">Homotetramer.</text>
</comment>
<dbReference type="GO" id="GO:0006106">
    <property type="term" value="P:fumarate metabolic process"/>
    <property type="evidence" value="ECO:0007669"/>
    <property type="project" value="InterPro"/>
</dbReference>
<dbReference type="HOGENOM" id="CLU_021594_4_1_0"/>
<reference evidence="8 9" key="2">
    <citation type="journal article" date="2010" name="Stand. Genomic Sci.">
        <title>Complete genome sequence of Desulfohalobium retbaense type strain (HR(100)).</title>
        <authorList>
            <person name="Spring S."/>
            <person name="Nolan M."/>
            <person name="Lapidus A."/>
            <person name="Glavina Del Rio T."/>
            <person name="Copeland A."/>
            <person name="Tice H."/>
            <person name="Cheng J.F."/>
            <person name="Lucas S."/>
            <person name="Land M."/>
            <person name="Chen F."/>
            <person name="Bruce D."/>
            <person name="Goodwin L."/>
            <person name="Pitluck S."/>
            <person name="Ivanova N."/>
            <person name="Mavromatis K."/>
            <person name="Mikhailova N."/>
            <person name="Pati A."/>
            <person name="Chen A."/>
            <person name="Palaniappan K."/>
            <person name="Hauser L."/>
            <person name="Chang Y.J."/>
            <person name="Jeffries C.D."/>
            <person name="Munk C."/>
            <person name="Kiss H."/>
            <person name="Chain P."/>
            <person name="Han C."/>
            <person name="Brettin T."/>
            <person name="Detter J.C."/>
            <person name="Schuler E."/>
            <person name="Goker M."/>
            <person name="Rohde M."/>
            <person name="Bristow J."/>
            <person name="Eisen J.A."/>
            <person name="Markowitz V."/>
            <person name="Hugenholtz P."/>
            <person name="Kyrpides N.C."/>
            <person name="Klenk H.P."/>
        </authorList>
    </citation>
    <scope>NUCLEOTIDE SEQUENCE [LARGE SCALE GENOMIC DNA]</scope>
    <source>
        <strain evidence="9">ATCC 49802 / DSM 20745 / S 6022</strain>
    </source>
</reference>
<dbReference type="GO" id="GO:0005737">
    <property type="term" value="C:cytoplasm"/>
    <property type="evidence" value="ECO:0007669"/>
    <property type="project" value="UniProtKB-SubCell"/>
</dbReference>
<dbReference type="EMBL" id="CP001824">
    <property type="protein sequence ID" value="ACZ40110.1"/>
    <property type="molecule type" value="Genomic_DNA"/>
</dbReference>
<organism evidence="8 9">
    <name type="scientific">Sphaerobacter thermophilus (strain ATCC 49802 / DSM 20745 / KCCM 41009 / NCIMB 13125 / S 6022)</name>
    <dbReference type="NCBI Taxonomy" id="479434"/>
    <lineage>
        <taxon>Bacteria</taxon>
        <taxon>Pseudomonadati</taxon>
        <taxon>Thermomicrobiota</taxon>
        <taxon>Thermomicrobia</taxon>
        <taxon>Sphaerobacterales</taxon>
        <taxon>Sphaerobacterineae</taxon>
        <taxon>Sphaerobacteraceae</taxon>
        <taxon>Sphaerobacter</taxon>
    </lineage>
</organism>
<feature type="binding site" evidence="5">
    <location>
        <position position="188"/>
    </location>
    <ligand>
        <name>substrate</name>
    </ligand>
</feature>
<dbReference type="PANTHER" id="PTHR11444:SF22">
    <property type="entry name" value="FUMARATE HYDRATASE CLASS II"/>
    <property type="match status" value="1"/>
</dbReference>
<feature type="binding site" description="in site B" evidence="5">
    <location>
        <begin position="130"/>
        <end position="133"/>
    </location>
    <ligand>
        <name>substrate</name>
    </ligand>
</feature>
<dbReference type="FunCoup" id="D1C8G7">
    <property type="interactions" value="386"/>
</dbReference>
<comment type="miscellaneous">
    <text evidence="5">There are 2 substrate-binding sites: the catalytic A site, and the non-catalytic B site that may play a role in the transfer of substrate or product between the active site and the solvent. Alternatively, the B site may bind allosteric effectors.</text>
</comment>
<evidence type="ECO:0000259" key="6">
    <source>
        <dbReference type="Pfam" id="PF00206"/>
    </source>
</evidence>
<feature type="domain" description="Fumarase C C-terminal" evidence="7">
    <location>
        <begin position="409"/>
        <end position="462"/>
    </location>
</feature>
<comment type="subcellular location">
    <subcellularLocation>
        <location evidence="5">Cytoplasm</location>
    </subcellularLocation>
</comment>
<dbReference type="InterPro" id="IPR020557">
    <property type="entry name" value="Fumarate_lyase_CS"/>
</dbReference>
<dbReference type="EC" id="4.2.1.2" evidence="5"/>
<dbReference type="InterPro" id="IPR022761">
    <property type="entry name" value="Fumarate_lyase_N"/>
</dbReference>
<dbReference type="CDD" id="cd01362">
    <property type="entry name" value="Fumarase_classII"/>
    <property type="match status" value="1"/>
</dbReference>
<feature type="active site" evidence="5">
    <location>
        <position position="319"/>
    </location>
</feature>